<dbReference type="AlphaFoldDB" id="A0A830H6D3"/>
<dbReference type="InterPro" id="IPR029063">
    <property type="entry name" value="SAM-dependent_MTases_sf"/>
</dbReference>
<dbReference type="Gene3D" id="3.40.50.150">
    <property type="entry name" value="Vaccinia Virus protein VP39"/>
    <property type="match status" value="1"/>
</dbReference>
<dbReference type="InterPro" id="IPR004114">
    <property type="entry name" value="THUMP_dom"/>
</dbReference>
<comment type="caution">
    <text evidence="5">The sequence shown here is derived from an EMBL/GenBank/DDBJ whole genome shotgun (WGS) entry which is preliminary data.</text>
</comment>
<keyword evidence="1" id="KW-0489">Methyltransferase</keyword>
<dbReference type="PROSITE" id="PS51165">
    <property type="entry name" value="THUMP"/>
    <property type="match status" value="1"/>
</dbReference>
<dbReference type="GO" id="GO:0032259">
    <property type="term" value="P:methylation"/>
    <property type="evidence" value="ECO:0007669"/>
    <property type="project" value="UniProtKB-KW"/>
</dbReference>
<organism evidence="5 6">
    <name type="scientific">Pycnococcus provasolii</name>
    <dbReference type="NCBI Taxonomy" id="41880"/>
    <lineage>
        <taxon>Eukaryota</taxon>
        <taxon>Viridiplantae</taxon>
        <taxon>Chlorophyta</taxon>
        <taxon>Pseudoscourfieldiophyceae</taxon>
        <taxon>Pseudoscourfieldiales</taxon>
        <taxon>Pycnococcaceae</taxon>
        <taxon>Pycnococcus</taxon>
    </lineage>
</organism>
<dbReference type="CDD" id="cd11715">
    <property type="entry name" value="THUMP_AdoMetMT"/>
    <property type="match status" value="1"/>
</dbReference>
<keyword evidence="6" id="KW-1185">Reference proteome</keyword>
<proteinExistence type="predicted"/>
<evidence type="ECO:0000256" key="2">
    <source>
        <dbReference type="ARBA" id="ARBA00022679"/>
    </source>
</evidence>
<dbReference type="PROSITE" id="PS00092">
    <property type="entry name" value="N6_MTASE"/>
    <property type="match status" value="1"/>
</dbReference>
<evidence type="ECO:0000313" key="6">
    <source>
        <dbReference type="Proteomes" id="UP000660262"/>
    </source>
</evidence>
<dbReference type="EMBL" id="BNJQ01000001">
    <property type="protein sequence ID" value="GHP01281.1"/>
    <property type="molecule type" value="Genomic_DNA"/>
</dbReference>
<evidence type="ECO:0000259" key="4">
    <source>
        <dbReference type="PROSITE" id="PS51165"/>
    </source>
</evidence>
<dbReference type="GO" id="GO:0008173">
    <property type="term" value="F:RNA methyltransferase activity"/>
    <property type="evidence" value="ECO:0007669"/>
    <property type="project" value="UniProtKB-ARBA"/>
</dbReference>
<dbReference type="InterPro" id="IPR000241">
    <property type="entry name" value="RlmKL-like_Mtase"/>
</dbReference>
<dbReference type="Proteomes" id="UP000660262">
    <property type="component" value="Unassembled WGS sequence"/>
</dbReference>
<evidence type="ECO:0000256" key="3">
    <source>
        <dbReference type="PROSITE-ProRule" id="PRU00529"/>
    </source>
</evidence>
<reference evidence="5" key="1">
    <citation type="submission" date="2020-10" db="EMBL/GenBank/DDBJ databases">
        <title>Unveiling of a novel bifunctional photoreceptor, Dualchrome1, isolated from a cosmopolitan green alga.</title>
        <authorList>
            <person name="Suzuki S."/>
            <person name="Kawachi M."/>
        </authorList>
    </citation>
    <scope>NUCLEOTIDE SEQUENCE</scope>
    <source>
        <strain evidence="5">NIES 2893</strain>
    </source>
</reference>
<dbReference type="InterPro" id="IPR002052">
    <property type="entry name" value="DNA_methylase_N6_adenine_CS"/>
</dbReference>
<accession>A0A830H6D3</accession>
<evidence type="ECO:0000313" key="5">
    <source>
        <dbReference type="EMBL" id="GHP01281.1"/>
    </source>
</evidence>
<dbReference type="PANTHER" id="PTHR47313">
    <property type="entry name" value="RIBOSOMAL RNA LARGE SUBUNIT METHYLTRANSFERASE K/L"/>
    <property type="match status" value="1"/>
</dbReference>
<keyword evidence="2" id="KW-0808">Transferase</keyword>
<dbReference type="PANTHER" id="PTHR47313:SF1">
    <property type="entry name" value="RIBOSOMAL RNA LARGE SUBUNIT METHYLTRANSFERASE K_L"/>
    <property type="match status" value="1"/>
</dbReference>
<gene>
    <name evidence="5" type="ORF">PPROV_000003700</name>
</gene>
<protein>
    <recommendedName>
        <fullName evidence="4">THUMP domain-containing protein</fullName>
    </recommendedName>
</protein>
<dbReference type="SUPFAM" id="SSF53335">
    <property type="entry name" value="S-adenosyl-L-methionine-dependent methyltransferases"/>
    <property type="match status" value="1"/>
</dbReference>
<dbReference type="OrthoDB" id="416496at2759"/>
<name>A0A830H6D3_9CHLO</name>
<feature type="domain" description="THUMP" evidence="4">
    <location>
        <begin position="116"/>
        <end position="240"/>
    </location>
</feature>
<dbReference type="Gene3D" id="3.30.2130.30">
    <property type="match status" value="1"/>
</dbReference>
<dbReference type="Pfam" id="PF02926">
    <property type="entry name" value="THUMP"/>
    <property type="match status" value="1"/>
</dbReference>
<dbReference type="InterPro" id="IPR054170">
    <property type="entry name" value="RlmL_1st"/>
</dbReference>
<evidence type="ECO:0000256" key="1">
    <source>
        <dbReference type="ARBA" id="ARBA00022603"/>
    </source>
</evidence>
<sequence>MSSVSASATRMSSSYRTPCTRLLLITTRNMGYAYHAGRRCNGVRTMASETTTAARAYARPPPVMRFFATCPPGLEPALARELAAECVGASNVKLARAGVSFESPRRNSNDEHPLATAYRAVLWSRTAVRVLNLLHDGPLVVPTRRGGPDAAYATAIEVPWEKYVGRGLSVDVRARVAKDAVDQGIDSSRFCALRTRDAVCDAVREATGERPPPPSRPDGGADVPLFIAVKHGRAQIYRDLVGNIPLNRRGYKGAGGAVATHEGTLNEGCAAGALMLAELDEMLEAGNMRAVTMADPMCGAGTLAIEAALIACRIAPGLLRILHADKRFSLSHATSDDAVRDLESTLPIRNWPDHSRELFARVVADAVEAARPAPYCGDVRICCNDLDASALETTRRVARIAEVSDVLEFADMPSRARSWAPRRQADFVVVNPPWGKRVGLSLEAMAAQSRQGEEEEMAQIAEEEAWDDLRYFLRDSGAVIPGGDAWVLSGDPSLTASLRMKASRKIPISVAGVDSRFLRYKLRPPRR</sequence>
<dbReference type="GO" id="GO:0003723">
    <property type="term" value="F:RNA binding"/>
    <property type="evidence" value="ECO:0007669"/>
    <property type="project" value="UniProtKB-UniRule"/>
</dbReference>
<keyword evidence="3" id="KW-0694">RNA-binding</keyword>
<dbReference type="Pfam" id="PF01170">
    <property type="entry name" value="UPF0020"/>
    <property type="match status" value="1"/>
</dbReference>
<dbReference type="GO" id="GO:0043527">
    <property type="term" value="C:tRNA methyltransferase complex"/>
    <property type="evidence" value="ECO:0007669"/>
    <property type="project" value="UniProtKB-ARBA"/>
</dbReference>
<dbReference type="Pfam" id="PF22020">
    <property type="entry name" value="RlmL_1st"/>
    <property type="match status" value="1"/>
</dbReference>